<dbReference type="EMBL" id="CABIKO010000087">
    <property type="protein sequence ID" value="VVA24868.1"/>
    <property type="molecule type" value="Genomic_DNA"/>
</dbReference>
<dbReference type="GO" id="GO:0031146">
    <property type="term" value="P:SCF-dependent proteasomal ubiquitin-dependent protein catabolic process"/>
    <property type="evidence" value="ECO:0007669"/>
    <property type="project" value="TreeGrafter"/>
</dbReference>
<evidence type="ECO:0000259" key="1">
    <source>
        <dbReference type="Pfam" id="PF18511"/>
    </source>
</evidence>
<gene>
    <name evidence="4" type="ORF">ALMOND_2B030465</name>
    <name evidence="3" type="ORF">Prudu_003821</name>
</gene>
<dbReference type="InterPro" id="IPR041567">
    <property type="entry name" value="COI1_F-box"/>
</dbReference>
<evidence type="ECO:0000313" key="3">
    <source>
        <dbReference type="EMBL" id="BBG95310.1"/>
    </source>
</evidence>
<evidence type="ECO:0000259" key="2">
    <source>
        <dbReference type="Pfam" id="PF25372"/>
    </source>
</evidence>
<sequence>MSKLGDDELGLILNWITDLNDRRSFSEVCKQWLRVEGLNRSSLRLLEPDALLQVLPRFPNLVTFETSKFITDADLSFLAQTCPKIEVINLSLKTPREISYQFDEVLIFDNVGDEGLCALAKGCPKLSKVLLRRRKNIGNFGAVSLLNLSHNLTYLDLGFCSLVSDQALEAIGSANLISVLSLQGCSLITDRGLGFLANGSSSKTMKRLNLAECDRITDFGVSLLEQMCCLVELNLAECGPKVTDIGGLSIAAIQSLKRLNMSWLVNVSDHTLVALAENCLNLEMVDLTGCDLVTGAGIRAFAGHKCLEALVLRSCFNVSDSDVVHIVLRCQFLKSVVLDKGLRIWMLPQTQESISRFAELVWA</sequence>
<name>A0A4Y1QTX2_PRUDU</name>
<dbReference type="OMA" id="ECGPKVT"/>
<dbReference type="CDD" id="cd22159">
    <property type="entry name" value="F-box_AtTIR1-like"/>
    <property type="match status" value="1"/>
</dbReference>
<dbReference type="Gene3D" id="3.80.10.10">
    <property type="entry name" value="Ribonuclease Inhibitor"/>
    <property type="match status" value="2"/>
</dbReference>
<dbReference type="Pfam" id="PF18511">
    <property type="entry name" value="F-box_5"/>
    <property type="match status" value="1"/>
</dbReference>
<dbReference type="Gene3D" id="1.20.1280.50">
    <property type="match status" value="1"/>
</dbReference>
<dbReference type="GO" id="GO:0019005">
    <property type="term" value="C:SCF ubiquitin ligase complex"/>
    <property type="evidence" value="ECO:0007669"/>
    <property type="project" value="TreeGrafter"/>
</dbReference>
<accession>A0A4Y1QTX2</accession>
<dbReference type="Proteomes" id="UP000327085">
    <property type="component" value="Chromosome 1"/>
</dbReference>
<reference evidence="5" key="3">
    <citation type="journal article" date="2020" name="Plant J.">
        <title>Transposons played a major role in the diversification between the closely related almond and peach genomes: results from the almond genome sequence.</title>
        <authorList>
            <person name="Alioto T."/>
            <person name="Alexiou K.G."/>
            <person name="Bardil A."/>
            <person name="Barteri F."/>
            <person name="Castanera R."/>
            <person name="Cruz F."/>
            <person name="Dhingra A."/>
            <person name="Duval H."/>
            <person name="Fernandez I Marti A."/>
            <person name="Frias L."/>
            <person name="Galan B."/>
            <person name="Garcia J.L."/>
            <person name="Howad W."/>
            <person name="Gomez-Garrido J."/>
            <person name="Gut M."/>
            <person name="Julca I."/>
            <person name="Morata J."/>
            <person name="Puigdomenech P."/>
            <person name="Ribeca P."/>
            <person name="Rubio Cabetas M.J."/>
            <person name="Vlasova A."/>
            <person name="Wirthensohn M."/>
            <person name="Garcia-Mas J."/>
            <person name="Gabaldon T."/>
            <person name="Casacuberta J.M."/>
            <person name="Arus P."/>
        </authorList>
    </citation>
    <scope>NUCLEOTIDE SEQUENCE [LARGE SCALE GENOMIC DNA]</scope>
    <source>
        <strain evidence="5">cv. Texas</strain>
    </source>
</reference>
<organism evidence="3">
    <name type="scientific">Prunus dulcis</name>
    <name type="common">Almond</name>
    <name type="synonym">Amygdalus dulcis</name>
    <dbReference type="NCBI Taxonomy" id="3755"/>
    <lineage>
        <taxon>Eukaryota</taxon>
        <taxon>Viridiplantae</taxon>
        <taxon>Streptophyta</taxon>
        <taxon>Embryophyta</taxon>
        <taxon>Tracheophyta</taxon>
        <taxon>Spermatophyta</taxon>
        <taxon>Magnoliopsida</taxon>
        <taxon>eudicotyledons</taxon>
        <taxon>Gunneridae</taxon>
        <taxon>Pentapetalae</taxon>
        <taxon>rosids</taxon>
        <taxon>fabids</taxon>
        <taxon>Rosales</taxon>
        <taxon>Rosaceae</taxon>
        <taxon>Amygdaloideae</taxon>
        <taxon>Amygdaleae</taxon>
        <taxon>Prunus</taxon>
    </lineage>
</organism>
<dbReference type="InterPro" id="IPR001611">
    <property type="entry name" value="Leu-rich_rpt"/>
</dbReference>
<feature type="domain" description="F-box/LRR-repeat protein 15-like leucin rich repeat" evidence="2">
    <location>
        <begin position="110"/>
        <end position="214"/>
    </location>
</feature>
<dbReference type="InterPro" id="IPR006553">
    <property type="entry name" value="Leu-rich_rpt_Cys-con_subtyp"/>
</dbReference>
<dbReference type="AlphaFoldDB" id="A0A4Y1QTX2"/>
<dbReference type="Pfam" id="PF25372">
    <property type="entry name" value="DUF7885"/>
    <property type="match status" value="1"/>
</dbReference>
<dbReference type="PANTHER" id="PTHR13318">
    <property type="entry name" value="PARTNER OF PAIRED, ISOFORM B-RELATED"/>
    <property type="match status" value="1"/>
</dbReference>
<dbReference type="InParanoid" id="A0A4Y1QTX2"/>
<dbReference type="SMART" id="SM00367">
    <property type="entry name" value="LRR_CC"/>
    <property type="match status" value="7"/>
</dbReference>
<dbReference type="Gramene" id="VVA24868">
    <property type="protein sequence ID" value="VVA24868"/>
    <property type="gene ID" value="Prudul26B030465"/>
</dbReference>
<protein>
    <submittedName>
        <fullName evidence="4">PREDICTED: F-box/LRR-repeat</fullName>
    </submittedName>
    <submittedName>
        <fullName evidence="3">RNI-like superfamily protein</fullName>
    </submittedName>
</protein>
<dbReference type="EMBL" id="AP019297">
    <property type="protein sequence ID" value="BBG95310.1"/>
    <property type="molecule type" value="Genomic_DNA"/>
</dbReference>
<dbReference type="InterPro" id="IPR057207">
    <property type="entry name" value="FBXL15_LRR"/>
</dbReference>
<dbReference type="InterPro" id="IPR032675">
    <property type="entry name" value="LRR_dom_sf"/>
</dbReference>
<evidence type="ECO:0000313" key="4">
    <source>
        <dbReference type="EMBL" id="VVA24868.1"/>
    </source>
</evidence>
<reference evidence="3" key="1">
    <citation type="journal article" date="2019" name="Science">
        <title>Mutation of a bHLH transcription factor allowed almond domestication.</title>
        <authorList>
            <person name="Sanchez-Perez R."/>
            <person name="Pavan S."/>
            <person name="Mazzeo R."/>
            <person name="Moldovan C."/>
            <person name="Aiese Cigliano R."/>
            <person name="Del Cueto J."/>
            <person name="Ricciardi F."/>
            <person name="Lotti C."/>
            <person name="Ricciardi L."/>
            <person name="Dicenta F."/>
            <person name="Lopez-Marques R.L."/>
            <person name="Lindberg Moller B."/>
        </authorList>
    </citation>
    <scope>NUCLEOTIDE SEQUENCE</scope>
</reference>
<dbReference type="Pfam" id="PF13516">
    <property type="entry name" value="LRR_6"/>
    <property type="match status" value="1"/>
</dbReference>
<dbReference type="SUPFAM" id="SSF52047">
    <property type="entry name" value="RNI-like"/>
    <property type="match status" value="1"/>
</dbReference>
<feature type="domain" description="COI1 F-box" evidence="1">
    <location>
        <begin position="3"/>
        <end position="41"/>
    </location>
</feature>
<proteinExistence type="predicted"/>
<evidence type="ECO:0000313" key="5">
    <source>
        <dbReference type="Proteomes" id="UP000327085"/>
    </source>
</evidence>
<reference evidence="4" key="2">
    <citation type="submission" date="2019-07" db="EMBL/GenBank/DDBJ databases">
        <authorList>
            <person name="Alioto T."/>
            <person name="Alioto T."/>
            <person name="Gomez Garrido J."/>
        </authorList>
    </citation>
    <scope>NUCLEOTIDE SEQUENCE</scope>
</reference>